<keyword evidence="3" id="KW-0539">Nucleus</keyword>
<dbReference type="InterPro" id="IPR046938">
    <property type="entry name" value="DNA_clamp_sf"/>
</dbReference>
<dbReference type="CDD" id="cd00577">
    <property type="entry name" value="PCNA"/>
    <property type="match status" value="1"/>
</dbReference>
<dbReference type="AlphaFoldDB" id="A0AAD1XNX4"/>
<dbReference type="SUPFAM" id="SSF55979">
    <property type="entry name" value="DNA clamp"/>
    <property type="match status" value="2"/>
</dbReference>
<organism evidence="8 9">
    <name type="scientific">Euplotes crassus</name>
    <dbReference type="NCBI Taxonomy" id="5936"/>
    <lineage>
        <taxon>Eukaryota</taxon>
        <taxon>Sar</taxon>
        <taxon>Alveolata</taxon>
        <taxon>Ciliophora</taxon>
        <taxon>Intramacronucleata</taxon>
        <taxon>Spirotrichea</taxon>
        <taxon>Hypotrichia</taxon>
        <taxon>Euplotida</taxon>
        <taxon>Euplotidae</taxon>
        <taxon>Moneuplotes</taxon>
    </lineage>
</organism>
<dbReference type="GO" id="GO:0006275">
    <property type="term" value="P:regulation of DNA replication"/>
    <property type="evidence" value="ECO:0007669"/>
    <property type="project" value="InterPro"/>
</dbReference>
<comment type="function">
    <text evidence="3">This protein is an auxiliary protein of DNA polymerase delta and is involved in the control of eukaryotic DNA replication by increasing the polymerase's processivity during elongation of the leading strand.</text>
</comment>
<keyword evidence="9" id="KW-1185">Reference proteome</keyword>
<dbReference type="EMBL" id="CAMPGE010017630">
    <property type="protein sequence ID" value="CAI2376097.1"/>
    <property type="molecule type" value="Genomic_DNA"/>
</dbReference>
<dbReference type="Proteomes" id="UP001295684">
    <property type="component" value="Unassembled WGS sequence"/>
</dbReference>
<evidence type="ECO:0000259" key="6">
    <source>
        <dbReference type="Pfam" id="PF00705"/>
    </source>
</evidence>
<gene>
    <name evidence="8" type="ORF">ECRASSUSDP1_LOCUS17466</name>
</gene>
<dbReference type="Gene3D" id="3.70.10.10">
    <property type="match status" value="1"/>
</dbReference>
<dbReference type="GO" id="GO:0003677">
    <property type="term" value="F:DNA binding"/>
    <property type="evidence" value="ECO:0007669"/>
    <property type="project" value="UniProtKB-KW"/>
</dbReference>
<dbReference type="InterPro" id="IPR000730">
    <property type="entry name" value="Pr_cel_nuc_antig"/>
</dbReference>
<evidence type="ECO:0000256" key="3">
    <source>
        <dbReference type="RuleBase" id="RU000641"/>
    </source>
</evidence>
<dbReference type="PANTHER" id="PTHR11352">
    <property type="entry name" value="PROLIFERATING CELL NUCLEAR ANTIGEN"/>
    <property type="match status" value="1"/>
</dbReference>
<feature type="domain" description="Proliferating cell nuclear antigen PCNA N-terminal" evidence="6">
    <location>
        <begin position="1"/>
        <end position="94"/>
    </location>
</feature>
<evidence type="ECO:0000313" key="9">
    <source>
        <dbReference type="Proteomes" id="UP001295684"/>
    </source>
</evidence>
<comment type="caution">
    <text evidence="8">The sequence shown here is derived from an EMBL/GenBank/DDBJ whole genome shotgun (WGS) entry which is preliminary data.</text>
</comment>
<evidence type="ECO:0000256" key="4">
    <source>
        <dbReference type="RuleBase" id="RU003671"/>
    </source>
</evidence>
<dbReference type="PRINTS" id="PR00339">
    <property type="entry name" value="PCNACYCLIN"/>
</dbReference>
<evidence type="ECO:0000313" key="8">
    <source>
        <dbReference type="EMBL" id="CAI2376097.1"/>
    </source>
</evidence>
<dbReference type="GO" id="GO:0030337">
    <property type="term" value="F:DNA polymerase processivity factor activity"/>
    <property type="evidence" value="ECO:0007669"/>
    <property type="project" value="InterPro"/>
</dbReference>
<proteinExistence type="inferred from homology"/>
<keyword evidence="4" id="KW-0235">DNA replication</keyword>
<dbReference type="Pfam" id="PF02747">
    <property type="entry name" value="PCNA_C"/>
    <property type="match status" value="1"/>
</dbReference>
<sequence length="316" mass="35547">MLEVKIDVEYFVKMIEALKLVVNECYLKFTKQGMTIQCMDPAQIALVHMFMEKEGFDEYTCSRPLKCGVNLEHFGTILSLYKHPTDKLTLTIDELSGSDNTTSQADTEFMSILIEDQIGKRNTSFMMKLTKFKETVPKPPKIKTFRLLCMRSSDFSHICRDLENISDKVLLKFIERGIMLSVSSDLVDGHIQITDNDTMASPEEHKQTPKSKTTKDPTSQDESGDETRIPQLMSAVDEGSLNVAHLLGGLSLKGDKGKSFSLKYLNIFSKGEIFNSVVKIHLPGATKADKKEPLMLEFKIGKVGVIKYYLAPKLAD</sequence>
<feature type="domain" description="Proliferating cell nuclear antigen PCNA C-terminal" evidence="7">
    <location>
        <begin position="148"/>
        <end position="206"/>
    </location>
</feature>
<dbReference type="GO" id="GO:0005634">
    <property type="term" value="C:nucleus"/>
    <property type="evidence" value="ECO:0007669"/>
    <property type="project" value="UniProtKB-SubCell"/>
</dbReference>
<dbReference type="Pfam" id="PF00705">
    <property type="entry name" value="PCNA_N"/>
    <property type="match status" value="1"/>
</dbReference>
<name>A0AAD1XNX4_EUPCR</name>
<reference evidence="8" key="1">
    <citation type="submission" date="2023-07" db="EMBL/GenBank/DDBJ databases">
        <authorList>
            <consortium name="AG Swart"/>
            <person name="Singh M."/>
            <person name="Singh A."/>
            <person name="Seah K."/>
            <person name="Emmerich C."/>
        </authorList>
    </citation>
    <scope>NUCLEOTIDE SEQUENCE</scope>
    <source>
        <strain evidence="8">DP1</strain>
    </source>
</reference>
<dbReference type="GO" id="GO:0006272">
    <property type="term" value="P:leading strand elongation"/>
    <property type="evidence" value="ECO:0007669"/>
    <property type="project" value="TreeGrafter"/>
</dbReference>
<keyword evidence="2 4" id="KW-0238">DNA-binding</keyword>
<evidence type="ECO:0000256" key="2">
    <source>
        <dbReference type="ARBA" id="ARBA00023125"/>
    </source>
</evidence>
<protein>
    <recommendedName>
        <fullName evidence="3">DNA sliding clamp PCNA</fullName>
    </recommendedName>
</protein>
<feature type="region of interest" description="Disordered" evidence="5">
    <location>
        <begin position="194"/>
        <end position="226"/>
    </location>
</feature>
<dbReference type="InterPro" id="IPR022648">
    <property type="entry name" value="Pr_cel_nuc_antig_N"/>
</dbReference>
<accession>A0AAD1XNX4</accession>
<evidence type="ECO:0000256" key="5">
    <source>
        <dbReference type="SAM" id="MobiDB-lite"/>
    </source>
</evidence>
<evidence type="ECO:0000259" key="7">
    <source>
        <dbReference type="Pfam" id="PF02747"/>
    </source>
</evidence>
<comment type="subcellular location">
    <subcellularLocation>
        <location evidence="3">Nucleus</location>
    </subcellularLocation>
</comment>
<comment type="similarity">
    <text evidence="1 4">Belongs to the PCNA family.</text>
</comment>
<dbReference type="InterPro" id="IPR022649">
    <property type="entry name" value="Pr_cel_nuc_antig_C"/>
</dbReference>
<evidence type="ECO:0000256" key="1">
    <source>
        <dbReference type="ARBA" id="ARBA00010462"/>
    </source>
</evidence>
<dbReference type="PANTHER" id="PTHR11352:SF0">
    <property type="entry name" value="PROLIFERATING CELL NUCLEAR ANTIGEN"/>
    <property type="match status" value="1"/>
</dbReference>